<evidence type="ECO:0000313" key="7">
    <source>
        <dbReference type="EMBL" id="MBP1969379.1"/>
    </source>
</evidence>
<dbReference type="PANTHER" id="PTHR33392:SF3">
    <property type="entry name" value="POLYISOPRENYL-TEICHOIC ACID--PEPTIDOGLYCAN TEICHOIC ACID TRANSFERASE TAGT"/>
    <property type="match status" value="1"/>
</dbReference>
<evidence type="ECO:0000313" key="8">
    <source>
        <dbReference type="Proteomes" id="UP001519345"/>
    </source>
</evidence>
<evidence type="ECO:0000256" key="2">
    <source>
        <dbReference type="ARBA" id="ARBA00022692"/>
    </source>
</evidence>
<keyword evidence="2 5" id="KW-0812">Transmembrane</keyword>
<protein>
    <submittedName>
        <fullName evidence="7">LCP family protein required for cell wall assembly</fullName>
    </submittedName>
</protein>
<evidence type="ECO:0000256" key="4">
    <source>
        <dbReference type="ARBA" id="ARBA00022989"/>
    </source>
</evidence>
<dbReference type="NCBIfam" id="TIGR00350">
    <property type="entry name" value="lytR_cpsA_psr"/>
    <property type="match status" value="1"/>
</dbReference>
<evidence type="ECO:0000256" key="1">
    <source>
        <dbReference type="ARBA" id="ARBA00006068"/>
    </source>
</evidence>
<sequence length="347" mass="38833">MDRHNPEQTRTVKRKRRRKIRKRAFFILIPLIALLGVSIYGGYLYIKADSVLSDSYEDDGRDKSALRDAQVDPTEDNVSILIMGIDENDTRDNAESALTDALMLATLNKEDNTVNIVSIPRDSYVHIPEVGYEDKINHAHSFGGTKATVETVENLLDIPVDYNVKVNFNGFVEIVDALDGIEVEVPYTFSESNSTDQGEDIHLVEGEQTLDGEEALALARTRKLDNDIERGKRQQDIITAMMDKAISVNSLLNYGDILDAVGDNMSTNLTFGEMKSFISYATNDNDLDIETHTLKGTDYQPGSTYYWQLDQFALGETQSMLKNHLDIAEPTTVEQKESENASGSDPY</sequence>
<name>A0ABS4IEK3_9BACI</name>
<dbReference type="Pfam" id="PF03816">
    <property type="entry name" value="LytR_cpsA_psr"/>
    <property type="match status" value="1"/>
</dbReference>
<evidence type="ECO:0000256" key="5">
    <source>
        <dbReference type="SAM" id="Phobius"/>
    </source>
</evidence>
<feature type="domain" description="Cell envelope-related transcriptional attenuator" evidence="6">
    <location>
        <begin position="99"/>
        <end position="246"/>
    </location>
</feature>
<dbReference type="PANTHER" id="PTHR33392">
    <property type="entry name" value="POLYISOPRENYL-TEICHOIC ACID--PEPTIDOGLYCAN TEICHOIC ACID TRANSFERASE TAGU"/>
    <property type="match status" value="1"/>
</dbReference>
<dbReference type="RefSeq" id="WP_209462562.1">
    <property type="nucleotide sequence ID" value="NZ_CP110224.1"/>
</dbReference>
<feature type="transmembrane region" description="Helical" evidence="5">
    <location>
        <begin position="24"/>
        <end position="46"/>
    </location>
</feature>
<keyword evidence="4 5" id="KW-1133">Transmembrane helix</keyword>
<evidence type="ECO:0000256" key="3">
    <source>
        <dbReference type="ARBA" id="ARBA00022968"/>
    </source>
</evidence>
<keyword evidence="8" id="KW-1185">Reference proteome</keyword>
<dbReference type="EMBL" id="JAGGKX010000005">
    <property type="protein sequence ID" value="MBP1969379.1"/>
    <property type="molecule type" value="Genomic_DNA"/>
</dbReference>
<reference evidence="7 8" key="1">
    <citation type="submission" date="2021-03" db="EMBL/GenBank/DDBJ databases">
        <title>Genomic Encyclopedia of Type Strains, Phase IV (KMG-IV): sequencing the most valuable type-strain genomes for metagenomic binning, comparative biology and taxonomic classification.</title>
        <authorList>
            <person name="Goeker M."/>
        </authorList>
    </citation>
    <scope>NUCLEOTIDE SEQUENCE [LARGE SCALE GENOMIC DNA]</scope>
    <source>
        <strain evidence="7 8">DSM 25609</strain>
    </source>
</reference>
<accession>A0ABS4IEK3</accession>
<dbReference type="InterPro" id="IPR050922">
    <property type="entry name" value="LytR/CpsA/Psr_CW_biosynth"/>
</dbReference>
<dbReference type="InterPro" id="IPR004474">
    <property type="entry name" value="LytR_CpsA_psr"/>
</dbReference>
<dbReference type="Gene3D" id="3.40.630.190">
    <property type="entry name" value="LCP protein"/>
    <property type="match status" value="1"/>
</dbReference>
<proteinExistence type="inferred from homology"/>
<comment type="similarity">
    <text evidence="1">Belongs to the LytR/CpsA/Psr (LCP) family.</text>
</comment>
<dbReference type="Proteomes" id="UP001519345">
    <property type="component" value="Unassembled WGS sequence"/>
</dbReference>
<gene>
    <name evidence="7" type="ORF">J2Z83_001483</name>
</gene>
<keyword evidence="5" id="KW-0472">Membrane</keyword>
<evidence type="ECO:0000259" key="6">
    <source>
        <dbReference type="Pfam" id="PF03816"/>
    </source>
</evidence>
<keyword evidence="3" id="KW-0735">Signal-anchor</keyword>
<comment type="caution">
    <text evidence="7">The sequence shown here is derived from an EMBL/GenBank/DDBJ whole genome shotgun (WGS) entry which is preliminary data.</text>
</comment>
<organism evidence="7 8">
    <name type="scientific">Virgibacillus natechei</name>
    <dbReference type="NCBI Taxonomy" id="1216297"/>
    <lineage>
        <taxon>Bacteria</taxon>
        <taxon>Bacillati</taxon>
        <taxon>Bacillota</taxon>
        <taxon>Bacilli</taxon>
        <taxon>Bacillales</taxon>
        <taxon>Bacillaceae</taxon>
        <taxon>Virgibacillus</taxon>
    </lineage>
</organism>